<accession>A0A7J6GJY0</accession>
<protein>
    <recommendedName>
        <fullName evidence="4">CRM domain-containing protein</fullName>
    </recommendedName>
</protein>
<dbReference type="SMART" id="SM01103">
    <property type="entry name" value="CRS1_YhbY"/>
    <property type="match status" value="1"/>
</dbReference>
<gene>
    <name evidence="5" type="ORF">F8388_009212</name>
</gene>
<keyword evidence="1 2" id="KW-0694">RNA-binding</keyword>
<feature type="domain" description="CRM" evidence="4">
    <location>
        <begin position="167"/>
        <end position="263"/>
    </location>
</feature>
<dbReference type="GO" id="GO:0003723">
    <property type="term" value="F:RNA binding"/>
    <property type="evidence" value="ECO:0007669"/>
    <property type="project" value="UniProtKB-UniRule"/>
</dbReference>
<name>A0A7J6GJY0_CANSA</name>
<organism evidence="5 6">
    <name type="scientific">Cannabis sativa</name>
    <name type="common">Hemp</name>
    <name type="synonym">Marijuana</name>
    <dbReference type="NCBI Taxonomy" id="3483"/>
    <lineage>
        <taxon>Eukaryota</taxon>
        <taxon>Viridiplantae</taxon>
        <taxon>Streptophyta</taxon>
        <taxon>Embryophyta</taxon>
        <taxon>Tracheophyta</taxon>
        <taxon>Spermatophyta</taxon>
        <taxon>Magnoliopsida</taxon>
        <taxon>eudicotyledons</taxon>
        <taxon>Gunneridae</taxon>
        <taxon>Pentapetalae</taxon>
        <taxon>rosids</taxon>
        <taxon>fabids</taxon>
        <taxon>Rosales</taxon>
        <taxon>Cannabaceae</taxon>
        <taxon>Cannabis</taxon>
    </lineage>
</organism>
<dbReference type="InterPro" id="IPR040286">
    <property type="entry name" value="At3g25440-like"/>
</dbReference>
<dbReference type="InterPro" id="IPR001890">
    <property type="entry name" value="RNA-binding_CRM"/>
</dbReference>
<proteinExistence type="predicted"/>
<dbReference type="PROSITE" id="PS51295">
    <property type="entry name" value="CRM"/>
    <property type="match status" value="1"/>
</dbReference>
<feature type="region of interest" description="Disordered" evidence="3">
    <location>
        <begin position="367"/>
        <end position="391"/>
    </location>
</feature>
<dbReference type="PANTHER" id="PTHR31426">
    <property type="entry name" value="GROUP II INTRON SPLICING FACTOR CRS1-LIKE"/>
    <property type="match status" value="1"/>
</dbReference>
<evidence type="ECO:0000313" key="6">
    <source>
        <dbReference type="Proteomes" id="UP000525078"/>
    </source>
</evidence>
<comment type="caution">
    <text evidence="5">The sequence shown here is derived from an EMBL/GenBank/DDBJ whole genome shotgun (WGS) entry which is preliminary data.</text>
</comment>
<evidence type="ECO:0000256" key="3">
    <source>
        <dbReference type="SAM" id="MobiDB-lite"/>
    </source>
</evidence>
<feature type="compositionally biased region" description="Polar residues" evidence="3">
    <location>
        <begin position="376"/>
        <end position="386"/>
    </location>
</feature>
<dbReference type="SUPFAM" id="SSF75471">
    <property type="entry name" value="YhbY-like"/>
    <property type="match status" value="1"/>
</dbReference>
<sequence>MAMRALASLSLRRSHKQFKILLCKPIFYRSSLDGFLCKVIVQEPAFGYLHGSNKRFLLDGQQWFHSASCLRMVDKVVEPTNDSEINAAVDDGVGSTKMKRMKLKGKRAVVRWLKFFRWKKKKDYERMTPEEKILYKLRKAQKKEARYVEALKKIEPSETSETTHDPEILTPEEHFFFLKMGLKCKNYVPVGRRGIYQGVILNMHLHWKKHQTLQVVVKTFTPEEVREIATELARLTGGIALDKSKYRDGLRAVRKYLPKLQQDLVLLQSQAKSKPANITDVVEKTDETVLQSTDSESYSKLQWEKMADESKQCSARDLVMKAALASDSEDLSDIFETDSEREAEEKGERPLYLEEFEKFPVKNYEEPEDFQDHLRQISQDSKNAKSSSEDVDLQNFDEVDKLFIRAAFRLKNRR</sequence>
<evidence type="ECO:0000256" key="2">
    <source>
        <dbReference type="PROSITE-ProRule" id="PRU00626"/>
    </source>
</evidence>
<dbReference type="Proteomes" id="UP000525078">
    <property type="component" value="Unassembled WGS sequence"/>
</dbReference>
<dbReference type="AlphaFoldDB" id="A0A7J6GJY0"/>
<dbReference type="PANTHER" id="PTHR31426:SF5">
    <property type="entry name" value="OS04G0492900 PROTEIN"/>
    <property type="match status" value="1"/>
</dbReference>
<evidence type="ECO:0000256" key="1">
    <source>
        <dbReference type="ARBA" id="ARBA00022884"/>
    </source>
</evidence>
<evidence type="ECO:0000259" key="4">
    <source>
        <dbReference type="PROSITE" id="PS51295"/>
    </source>
</evidence>
<dbReference type="EMBL" id="JAATIP010000053">
    <property type="protein sequence ID" value="KAF4383181.1"/>
    <property type="molecule type" value="Genomic_DNA"/>
</dbReference>
<dbReference type="Gene3D" id="3.30.110.60">
    <property type="entry name" value="YhbY-like"/>
    <property type="match status" value="1"/>
</dbReference>
<dbReference type="Pfam" id="PF01985">
    <property type="entry name" value="CRS1_YhbY"/>
    <property type="match status" value="1"/>
</dbReference>
<evidence type="ECO:0000313" key="5">
    <source>
        <dbReference type="EMBL" id="KAF4383181.1"/>
    </source>
</evidence>
<reference evidence="5 6" key="1">
    <citation type="journal article" date="2020" name="bioRxiv">
        <title>Sequence and annotation of 42 cannabis genomes reveals extensive copy number variation in cannabinoid synthesis and pathogen resistance genes.</title>
        <authorList>
            <person name="Mckernan K.J."/>
            <person name="Helbert Y."/>
            <person name="Kane L.T."/>
            <person name="Ebling H."/>
            <person name="Zhang L."/>
            <person name="Liu B."/>
            <person name="Eaton Z."/>
            <person name="Mclaughlin S."/>
            <person name="Kingan S."/>
            <person name="Baybayan P."/>
            <person name="Concepcion G."/>
            <person name="Jordan M."/>
            <person name="Riva A."/>
            <person name="Barbazuk W."/>
            <person name="Harkins T."/>
        </authorList>
    </citation>
    <scope>NUCLEOTIDE SEQUENCE [LARGE SCALE GENOMIC DNA]</scope>
    <source>
        <strain evidence="6">cv. Jamaican Lion 4</strain>
        <tissue evidence="5">Leaf</tissue>
    </source>
</reference>
<dbReference type="InterPro" id="IPR035920">
    <property type="entry name" value="YhbY-like_sf"/>
</dbReference>